<dbReference type="SUPFAM" id="SSF47384">
    <property type="entry name" value="Homodimeric domain of signal transducing histidine kinase"/>
    <property type="match status" value="1"/>
</dbReference>
<keyword evidence="13" id="KW-0902">Two-component regulatory system</keyword>
<keyword evidence="14 15" id="KW-0472">Membrane</keyword>
<dbReference type="Proteomes" id="UP000032611">
    <property type="component" value="Chromosome"/>
</dbReference>
<dbReference type="HOGENOM" id="CLU_000445_89_27_5"/>
<protein>
    <recommendedName>
        <fullName evidence="3">histidine kinase</fullName>
        <ecNumber evidence="3">2.7.13.3</ecNumber>
    </recommendedName>
</protein>
<dbReference type="Gene3D" id="1.10.287.130">
    <property type="match status" value="1"/>
</dbReference>
<dbReference type="PANTHER" id="PTHR44936:SF5">
    <property type="entry name" value="SENSOR HISTIDINE KINASE ENVZ"/>
    <property type="match status" value="1"/>
</dbReference>
<keyword evidence="5" id="KW-0997">Cell inner membrane</keyword>
<dbReference type="GO" id="GO:0005524">
    <property type="term" value="F:ATP binding"/>
    <property type="evidence" value="ECO:0007669"/>
    <property type="project" value="UniProtKB-KW"/>
</dbReference>
<dbReference type="InterPro" id="IPR003661">
    <property type="entry name" value="HisK_dim/P_dom"/>
</dbReference>
<feature type="transmembrane region" description="Helical" evidence="15">
    <location>
        <begin position="156"/>
        <end position="179"/>
    </location>
</feature>
<dbReference type="EMBL" id="CP010803">
    <property type="protein sequence ID" value="AJY45517.1"/>
    <property type="molecule type" value="Genomic_DNA"/>
</dbReference>
<dbReference type="PANTHER" id="PTHR44936">
    <property type="entry name" value="SENSOR PROTEIN CREC"/>
    <property type="match status" value="1"/>
</dbReference>
<evidence type="ECO:0000259" key="17">
    <source>
        <dbReference type="PROSITE" id="PS50885"/>
    </source>
</evidence>
<evidence type="ECO:0000256" key="5">
    <source>
        <dbReference type="ARBA" id="ARBA00022519"/>
    </source>
</evidence>
<evidence type="ECO:0000256" key="2">
    <source>
        <dbReference type="ARBA" id="ARBA00004429"/>
    </source>
</evidence>
<dbReference type="Pfam" id="PF02518">
    <property type="entry name" value="HATPase_c"/>
    <property type="match status" value="1"/>
</dbReference>
<reference evidence="18 19" key="1">
    <citation type="journal article" date="2015" name="Genome Announc.">
        <title>Complete genome sequence of Martelella endophytica YC6887, which has antifungal activity associated with a halophyte.</title>
        <authorList>
            <person name="Khan A."/>
            <person name="Khan H."/>
            <person name="Chung E.J."/>
            <person name="Hossain M.T."/>
            <person name="Chung Y.R."/>
        </authorList>
    </citation>
    <scope>NUCLEOTIDE SEQUENCE [LARGE SCALE GENOMIC DNA]</scope>
    <source>
        <strain evidence="18">YC6887</strain>
    </source>
</reference>
<keyword evidence="9" id="KW-0547">Nucleotide-binding</keyword>
<keyword evidence="6" id="KW-0597">Phosphoprotein</keyword>
<dbReference type="Gene3D" id="3.30.565.10">
    <property type="entry name" value="Histidine kinase-like ATPase, C-terminal domain"/>
    <property type="match status" value="1"/>
</dbReference>
<evidence type="ECO:0000256" key="14">
    <source>
        <dbReference type="ARBA" id="ARBA00023136"/>
    </source>
</evidence>
<dbReference type="PROSITE" id="PS50885">
    <property type="entry name" value="HAMP"/>
    <property type="match status" value="1"/>
</dbReference>
<keyword evidence="11" id="KW-0067">ATP-binding</keyword>
<dbReference type="SMART" id="SM00304">
    <property type="entry name" value="HAMP"/>
    <property type="match status" value="1"/>
</dbReference>
<evidence type="ECO:0000256" key="7">
    <source>
        <dbReference type="ARBA" id="ARBA00022679"/>
    </source>
</evidence>
<comment type="subcellular location">
    <subcellularLocation>
        <location evidence="2">Cell inner membrane</location>
        <topology evidence="2">Multi-pass membrane protein</topology>
    </subcellularLocation>
</comment>
<sequence length="445" mass="48969">MRHFGIVTRIALIVTAAMFLMQLAFFVAYLGQSRSLAPPGLLIAEHVVAVVRLLDGTPPERRDSALAVANVSGFAVDVAAVRPRPSEGNHRLDGMYTLIQKALDGYAPDRQIIAIVPGGRESKAYVVDLAIPLTSGDYAVFHIADDATLRVWNKPIGFMAAIFALAISLGAVIAVSLVARPITRLARSVDRLGNRVEPIRLEERGARELRMLIKAINNMQDRILRLISSRTLFIGAISHDLKTYLTRFRLRLEMMPASPHRERAIVDVEQMEQLLNDSLLFAGDASPVQTNQSVDLNALVSGCVEELHLEKTRIEVMTSPGRLDVSLPQQPLRRVIDNLLSNALRYASHARLSTGSAGRFARLTIEDDGPGIPEEELTQVFEPFFRGEPSRNRGLGGTGLGLSIVRQILETYGGSITLENRRDRRGVRVIVLLPFAPMRQTGPAE</sequence>
<keyword evidence="19" id="KW-1185">Reference proteome</keyword>
<keyword evidence="4" id="KW-1003">Cell membrane</keyword>
<evidence type="ECO:0000256" key="1">
    <source>
        <dbReference type="ARBA" id="ARBA00000085"/>
    </source>
</evidence>
<dbReference type="SMART" id="SM00388">
    <property type="entry name" value="HisKA"/>
    <property type="match status" value="1"/>
</dbReference>
<dbReference type="InterPro" id="IPR036890">
    <property type="entry name" value="HATPase_C_sf"/>
</dbReference>
<dbReference type="SMART" id="SM00387">
    <property type="entry name" value="HATPase_c"/>
    <property type="match status" value="1"/>
</dbReference>
<feature type="domain" description="HAMP" evidence="17">
    <location>
        <begin position="176"/>
        <end position="228"/>
    </location>
</feature>
<dbReference type="CDD" id="cd00075">
    <property type="entry name" value="HATPase"/>
    <property type="match status" value="1"/>
</dbReference>
<accession>A0A0D5LP24</accession>
<dbReference type="OrthoDB" id="9804645at2"/>
<organism evidence="18 19">
    <name type="scientific">Martelella endophytica</name>
    <dbReference type="NCBI Taxonomy" id="1486262"/>
    <lineage>
        <taxon>Bacteria</taxon>
        <taxon>Pseudomonadati</taxon>
        <taxon>Pseudomonadota</taxon>
        <taxon>Alphaproteobacteria</taxon>
        <taxon>Hyphomicrobiales</taxon>
        <taxon>Aurantimonadaceae</taxon>
        <taxon>Martelella</taxon>
    </lineage>
</organism>
<keyword evidence="7" id="KW-0808">Transferase</keyword>
<evidence type="ECO:0000256" key="4">
    <source>
        <dbReference type="ARBA" id="ARBA00022475"/>
    </source>
</evidence>
<comment type="catalytic activity">
    <reaction evidence="1">
        <text>ATP + protein L-histidine = ADP + protein N-phospho-L-histidine.</text>
        <dbReference type="EC" id="2.7.13.3"/>
    </reaction>
</comment>
<gene>
    <name evidence="18" type="ORF">TM49_07130</name>
</gene>
<evidence type="ECO:0000313" key="19">
    <source>
        <dbReference type="Proteomes" id="UP000032611"/>
    </source>
</evidence>
<dbReference type="PRINTS" id="PR00344">
    <property type="entry name" value="BCTRLSENSOR"/>
</dbReference>
<dbReference type="InterPro" id="IPR005467">
    <property type="entry name" value="His_kinase_dom"/>
</dbReference>
<evidence type="ECO:0000256" key="10">
    <source>
        <dbReference type="ARBA" id="ARBA00022777"/>
    </source>
</evidence>
<evidence type="ECO:0000256" key="3">
    <source>
        <dbReference type="ARBA" id="ARBA00012438"/>
    </source>
</evidence>
<evidence type="ECO:0000313" key="18">
    <source>
        <dbReference type="EMBL" id="AJY45517.1"/>
    </source>
</evidence>
<dbReference type="AlphaFoldDB" id="A0A0D5LP24"/>
<dbReference type="EC" id="2.7.13.3" evidence="3"/>
<dbReference type="GO" id="GO:0005886">
    <property type="term" value="C:plasma membrane"/>
    <property type="evidence" value="ECO:0007669"/>
    <property type="project" value="UniProtKB-SubCell"/>
</dbReference>
<dbReference type="CDD" id="cd00082">
    <property type="entry name" value="HisKA"/>
    <property type="match status" value="1"/>
</dbReference>
<dbReference type="InterPro" id="IPR003594">
    <property type="entry name" value="HATPase_dom"/>
</dbReference>
<keyword evidence="12 15" id="KW-1133">Transmembrane helix</keyword>
<dbReference type="KEGG" id="mey:TM49_07130"/>
<evidence type="ECO:0000259" key="16">
    <source>
        <dbReference type="PROSITE" id="PS50109"/>
    </source>
</evidence>
<evidence type="ECO:0000256" key="13">
    <source>
        <dbReference type="ARBA" id="ARBA00023012"/>
    </source>
</evidence>
<dbReference type="GO" id="GO:0000155">
    <property type="term" value="F:phosphorelay sensor kinase activity"/>
    <property type="evidence" value="ECO:0007669"/>
    <property type="project" value="InterPro"/>
</dbReference>
<dbReference type="STRING" id="1486262.TM49_07130"/>
<dbReference type="CDD" id="cd06225">
    <property type="entry name" value="HAMP"/>
    <property type="match status" value="1"/>
</dbReference>
<dbReference type="Pfam" id="PF00672">
    <property type="entry name" value="HAMP"/>
    <property type="match status" value="1"/>
</dbReference>
<dbReference type="PATRIC" id="fig|1486262.3.peg.1468"/>
<dbReference type="InterPro" id="IPR003660">
    <property type="entry name" value="HAMP_dom"/>
</dbReference>
<keyword evidence="10" id="KW-0418">Kinase</keyword>
<dbReference type="InterPro" id="IPR004358">
    <property type="entry name" value="Sig_transdc_His_kin-like_C"/>
</dbReference>
<dbReference type="RefSeq" id="WP_045680203.1">
    <property type="nucleotide sequence ID" value="NZ_CP010803.1"/>
</dbReference>
<evidence type="ECO:0000256" key="15">
    <source>
        <dbReference type="SAM" id="Phobius"/>
    </source>
</evidence>
<feature type="transmembrane region" description="Helical" evidence="15">
    <location>
        <begin position="7"/>
        <end position="30"/>
    </location>
</feature>
<feature type="domain" description="Histidine kinase" evidence="16">
    <location>
        <begin position="236"/>
        <end position="437"/>
    </location>
</feature>
<keyword evidence="8 15" id="KW-0812">Transmembrane</keyword>
<evidence type="ECO:0000256" key="12">
    <source>
        <dbReference type="ARBA" id="ARBA00022989"/>
    </source>
</evidence>
<evidence type="ECO:0000256" key="6">
    <source>
        <dbReference type="ARBA" id="ARBA00022553"/>
    </source>
</evidence>
<dbReference type="SUPFAM" id="SSF55874">
    <property type="entry name" value="ATPase domain of HSP90 chaperone/DNA topoisomerase II/histidine kinase"/>
    <property type="match status" value="1"/>
</dbReference>
<evidence type="ECO:0000256" key="8">
    <source>
        <dbReference type="ARBA" id="ARBA00022692"/>
    </source>
</evidence>
<dbReference type="InterPro" id="IPR036097">
    <property type="entry name" value="HisK_dim/P_sf"/>
</dbReference>
<dbReference type="PROSITE" id="PS50109">
    <property type="entry name" value="HIS_KIN"/>
    <property type="match status" value="1"/>
</dbReference>
<name>A0A0D5LP24_MAREN</name>
<evidence type="ECO:0000256" key="11">
    <source>
        <dbReference type="ARBA" id="ARBA00022840"/>
    </source>
</evidence>
<evidence type="ECO:0000256" key="9">
    <source>
        <dbReference type="ARBA" id="ARBA00022741"/>
    </source>
</evidence>
<dbReference type="InterPro" id="IPR050980">
    <property type="entry name" value="2C_sensor_his_kinase"/>
</dbReference>
<proteinExistence type="predicted"/>